<dbReference type="PANTHER" id="PTHR43415">
    <property type="entry name" value="SPERMIDINE N(1)-ACETYLTRANSFERASE"/>
    <property type="match status" value="1"/>
</dbReference>
<accession>A0ABQ3VGP6</accession>
<evidence type="ECO:0000313" key="2">
    <source>
        <dbReference type="EMBL" id="GHO84641.1"/>
    </source>
</evidence>
<proteinExistence type="predicted"/>
<dbReference type="RefSeq" id="WP_201362247.1">
    <property type="nucleotide sequence ID" value="NZ_BNJJ01000006.1"/>
</dbReference>
<dbReference type="PANTHER" id="PTHR43415:SF3">
    <property type="entry name" value="GNAT-FAMILY ACETYLTRANSFERASE"/>
    <property type="match status" value="1"/>
</dbReference>
<dbReference type="Proteomes" id="UP000635565">
    <property type="component" value="Unassembled WGS sequence"/>
</dbReference>
<protein>
    <recommendedName>
        <fullName evidence="1">N-acetyltransferase domain-containing protein</fullName>
    </recommendedName>
</protein>
<keyword evidence="3" id="KW-1185">Reference proteome</keyword>
<reference evidence="2 3" key="1">
    <citation type="journal article" date="2021" name="Int. J. Syst. Evol. Microbiol.">
        <title>Reticulibacter mediterranei gen. nov., sp. nov., within the new family Reticulibacteraceae fam. nov., and Ktedonospora formicarum gen. nov., sp. nov., Ktedonobacter robiniae sp. nov., Dictyobacter formicarum sp. nov. and Dictyobacter arantiisoli sp. nov., belonging to the class Ktedonobacteria.</title>
        <authorList>
            <person name="Yabe S."/>
            <person name="Zheng Y."/>
            <person name="Wang C.M."/>
            <person name="Sakai Y."/>
            <person name="Abe K."/>
            <person name="Yokota A."/>
            <person name="Donadio S."/>
            <person name="Cavaletti L."/>
            <person name="Monciardini P."/>
        </authorList>
    </citation>
    <scope>NUCLEOTIDE SEQUENCE [LARGE SCALE GENOMIC DNA]</scope>
    <source>
        <strain evidence="2 3">SOSP1-9</strain>
    </source>
</reference>
<sequence length="155" mass="17852">MTDQLPTKTLVIRIATPEDIVHIDHLDSFSASPTRNIHREMQKYFGSVDPSTHEHTIIFLVEVEGVVVGKAELMIPPHDAVQAIGYVKRVIIHPDHRGKGYARNVIEHIIAYGRTEQKLHAIDLHVWDQNTSAIRLYENLGFELQHRELYYRLSL</sequence>
<dbReference type="Pfam" id="PF00583">
    <property type="entry name" value="Acetyltransf_1"/>
    <property type="match status" value="1"/>
</dbReference>
<dbReference type="InterPro" id="IPR016181">
    <property type="entry name" value="Acyl_CoA_acyltransferase"/>
</dbReference>
<dbReference type="Gene3D" id="3.40.630.30">
    <property type="match status" value="1"/>
</dbReference>
<name>A0ABQ3VGP6_9CHLR</name>
<organism evidence="2 3">
    <name type="scientific">Dictyobacter formicarum</name>
    <dbReference type="NCBI Taxonomy" id="2778368"/>
    <lineage>
        <taxon>Bacteria</taxon>
        <taxon>Bacillati</taxon>
        <taxon>Chloroflexota</taxon>
        <taxon>Ktedonobacteria</taxon>
        <taxon>Ktedonobacterales</taxon>
        <taxon>Dictyobacteraceae</taxon>
        <taxon>Dictyobacter</taxon>
    </lineage>
</organism>
<dbReference type="CDD" id="cd04301">
    <property type="entry name" value="NAT_SF"/>
    <property type="match status" value="1"/>
</dbReference>
<gene>
    <name evidence="2" type="ORF">KSZ_26470</name>
</gene>
<dbReference type="InterPro" id="IPR000182">
    <property type="entry name" value="GNAT_dom"/>
</dbReference>
<dbReference type="EMBL" id="BNJJ01000006">
    <property type="protein sequence ID" value="GHO84641.1"/>
    <property type="molecule type" value="Genomic_DNA"/>
</dbReference>
<dbReference type="SUPFAM" id="SSF55729">
    <property type="entry name" value="Acyl-CoA N-acyltransferases (Nat)"/>
    <property type="match status" value="1"/>
</dbReference>
<feature type="domain" description="N-acetyltransferase" evidence="1">
    <location>
        <begin position="10"/>
        <end position="155"/>
    </location>
</feature>
<comment type="caution">
    <text evidence="2">The sequence shown here is derived from an EMBL/GenBank/DDBJ whole genome shotgun (WGS) entry which is preliminary data.</text>
</comment>
<evidence type="ECO:0000259" key="1">
    <source>
        <dbReference type="PROSITE" id="PS51186"/>
    </source>
</evidence>
<evidence type="ECO:0000313" key="3">
    <source>
        <dbReference type="Proteomes" id="UP000635565"/>
    </source>
</evidence>
<dbReference type="PROSITE" id="PS51186">
    <property type="entry name" value="GNAT"/>
    <property type="match status" value="1"/>
</dbReference>